<dbReference type="EMBL" id="BNCP01000051">
    <property type="protein sequence ID" value="GIL89529.1"/>
    <property type="molecule type" value="Genomic_DNA"/>
</dbReference>
<gene>
    <name evidence="2" type="ORF">Vretifemale_17355</name>
</gene>
<dbReference type="Proteomes" id="UP000747110">
    <property type="component" value="Unassembled WGS sequence"/>
</dbReference>
<reference evidence="2" key="1">
    <citation type="journal article" date="2021" name="Proc. Natl. Acad. Sci. U.S.A.">
        <title>Three genomes in the algal genus Volvox reveal the fate of a haploid sex-determining region after a transition to homothallism.</title>
        <authorList>
            <person name="Yamamoto K."/>
            <person name="Hamaji T."/>
            <person name="Kawai-Toyooka H."/>
            <person name="Matsuzaki R."/>
            <person name="Takahashi F."/>
            <person name="Nishimura Y."/>
            <person name="Kawachi M."/>
            <person name="Noguchi H."/>
            <person name="Minakuchi Y."/>
            <person name="Umen J.G."/>
            <person name="Toyoda A."/>
            <person name="Nozaki H."/>
        </authorList>
    </citation>
    <scope>NUCLEOTIDE SEQUENCE</scope>
    <source>
        <strain evidence="2">NIES-3786</strain>
    </source>
</reference>
<feature type="region of interest" description="Disordered" evidence="1">
    <location>
        <begin position="231"/>
        <end position="256"/>
    </location>
</feature>
<comment type="caution">
    <text evidence="2">The sequence shown here is derived from an EMBL/GenBank/DDBJ whole genome shotgun (WGS) entry which is preliminary data.</text>
</comment>
<proteinExistence type="predicted"/>
<evidence type="ECO:0000256" key="1">
    <source>
        <dbReference type="SAM" id="MobiDB-lite"/>
    </source>
</evidence>
<keyword evidence="3" id="KW-1185">Reference proteome</keyword>
<organism evidence="2 3">
    <name type="scientific">Volvox reticuliferus</name>
    <dbReference type="NCBI Taxonomy" id="1737510"/>
    <lineage>
        <taxon>Eukaryota</taxon>
        <taxon>Viridiplantae</taxon>
        <taxon>Chlorophyta</taxon>
        <taxon>core chlorophytes</taxon>
        <taxon>Chlorophyceae</taxon>
        <taxon>CS clade</taxon>
        <taxon>Chlamydomonadales</taxon>
        <taxon>Volvocaceae</taxon>
        <taxon>Volvox</taxon>
    </lineage>
</organism>
<name>A0A8J4CZE0_9CHLO</name>
<sequence length="256" mass="26532">PDSKTWPCRLLVACCGNNSCGSMSGSFWPETKGHGVIPPGVAVAPRNGGCCCSKSGPLPQKGDTPSPAPPPLLPRPFSPTTVKACGVALLAKDVADGGRNGTGTWPSPEPVILSRTSDPSSFCDCTEQEPVRPSETAFVIEEVLTTGVGVWIDEEPTPGLMPGFLAAVQAPGRSLGETGHTRAGARAAVMSNGPEFGEGGDGNGRSTGAPQLLRRFARACSKTRKSIGRCHRTKSATSGDGECLSHGRFSSRYSPR</sequence>
<evidence type="ECO:0000313" key="3">
    <source>
        <dbReference type="Proteomes" id="UP000747110"/>
    </source>
</evidence>
<dbReference type="AlphaFoldDB" id="A0A8J4CZE0"/>
<protein>
    <submittedName>
        <fullName evidence="2">Uncharacterized protein</fullName>
    </submittedName>
</protein>
<accession>A0A8J4CZE0</accession>
<feature type="non-terminal residue" evidence="2">
    <location>
        <position position="1"/>
    </location>
</feature>
<evidence type="ECO:0000313" key="2">
    <source>
        <dbReference type="EMBL" id="GIL89529.1"/>
    </source>
</evidence>